<gene>
    <name evidence="2" type="ORF">CQ405_02445</name>
</gene>
<reference evidence="3" key="1">
    <citation type="submission" date="2017-10" db="EMBL/GenBank/DDBJ databases">
        <title>Campylobacter species from seals.</title>
        <authorList>
            <person name="Gilbert M.J."/>
            <person name="Zomer A.L."/>
            <person name="Timmerman A.J."/>
            <person name="Duim B."/>
            <person name="Wagenaar J.A."/>
        </authorList>
    </citation>
    <scope>NUCLEOTIDE SEQUENCE [LARGE SCALE GENOMIC DNA]</scope>
    <source>
        <strain evidence="3">17S00004-5</strain>
    </source>
</reference>
<dbReference type="EMBL" id="PDHH01000002">
    <property type="protein sequence ID" value="PSM52608.1"/>
    <property type="molecule type" value="Genomic_DNA"/>
</dbReference>
<comment type="caution">
    <text evidence="2">The sequence shown here is derived from an EMBL/GenBank/DDBJ whole genome shotgun (WGS) entry which is preliminary data.</text>
</comment>
<name>A0A2P8R296_9BACT</name>
<evidence type="ECO:0000313" key="3">
    <source>
        <dbReference type="Proteomes" id="UP000240535"/>
    </source>
</evidence>
<feature type="domain" description="DUF7033" evidence="1">
    <location>
        <begin position="109"/>
        <end position="194"/>
    </location>
</feature>
<evidence type="ECO:0000259" key="1">
    <source>
        <dbReference type="Pfam" id="PF23019"/>
    </source>
</evidence>
<dbReference type="Gene3D" id="3.20.20.370">
    <property type="entry name" value="Glycoside hydrolase/deacetylase"/>
    <property type="match status" value="1"/>
</dbReference>
<dbReference type="RefSeq" id="WP_106870260.1">
    <property type="nucleotide sequence ID" value="NZ_CP053841.1"/>
</dbReference>
<dbReference type="GO" id="GO:0005975">
    <property type="term" value="P:carbohydrate metabolic process"/>
    <property type="evidence" value="ECO:0007669"/>
    <property type="project" value="InterPro"/>
</dbReference>
<dbReference type="Proteomes" id="UP000240535">
    <property type="component" value="Unassembled WGS sequence"/>
</dbReference>
<accession>A0A2P8R296</accession>
<dbReference type="InterPro" id="IPR011330">
    <property type="entry name" value="Glyco_hydro/deAcase_b/a-brl"/>
</dbReference>
<dbReference type="AlphaFoldDB" id="A0A2P8R296"/>
<dbReference type="OrthoDB" id="5573484at2"/>
<organism evidence="2 3">
    <name type="scientific">Campylobacter blaseri</name>
    <dbReference type="NCBI Taxonomy" id="2042961"/>
    <lineage>
        <taxon>Bacteria</taxon>
        <taxon>Pseudomonadati</taxon>
        <taxon>Campylobacterota</taxon>
        <taxon>Epsilonproteobacteria</taxon>
        <taxon>Campylobacterales</taxon>
        <taxon>Campylobacteraceae</taxon>
        <taxon>Campylobacter</taxon>
    </lineage>
</organism>
<dbReference type="Pfam" id="PF23019">
    <property type="entry name" value="DUF7033"/>
    <property type="match status" value="1"/>
</dbReference>
<sequence length="449" mass="54008">MIKIVTPDNNKQERKYILDIIFNEFLGLEYILEYKKDFEFWQIELENGKKIKFKDSFFNKFPNELEYLKLENIPDKVEFVTNKFLAEEDIPMIYGSSDIKVFNDEIVCGIDIFASGFFMLTRWEEYVNKNRDSHDRFPAYESLAYKQGFLDRPVVNEYLEMLKNMMIGLDEELEFKKRKFEFILTHDVDHIYKWDTPKKFIRHLCGDIILRKSFKEFFKSILYYIKVRIKIVNDPYDTFDYLMNVSEKIGTKSYFFFMAEGLTNFDNRYKTDDKIVVELFNKIKSRGHYIGIHPTYNAYNDKSQFKNEKKELEENFGVKISFGREHYLRFELPNTWQIWEDNEMQWDSTLGYADKEGFRCGVCYPYSVFNVLTQKKLNLKEKPLIVMDGSLKEQKNMNSTLMTEKILKLIKKTKKYNGEFVFLWHNSSFNVCEWREYNVSYESAIIEIA</sequence>
<keyword evidence="3" id="KW-1185">Reference proteome</keyword>
<protein>
    <recommendedName>
        <fullName evidence="1">DUF7033 domain-containing protein</fullName>
    </recommendedName>
</protein>
<dbReference type="SUPFAM" id="SSF88713">
    <property type="entry name" value="Glycoside hydrolase/deacetylase"/>
    <property type="match status" value="1"/>
</dbReference>
<dbReference type="CDD" id="cd10931">
    <property type="entry name" value="CE4_u7"/>
    <property type="match status" value="1"/>
</dbReference>
<proteinExistence type="predicted"/>
<evidence type="ECO:0000313" key="2">
    <source>
        <dbReference type="EMBL" id="PSM52608.1"/>
    </source>
</evidence>
<dbReference type="InterPro" id="IPR054297">
    <property type="entry name" value="DUF7033"/>
</dbReference>